<dbReference type="Gene3D" id="3.30.1330.20">
    <property type="entry name" value="Tubulin/FtsZ, C-terminal domain"/>
    <property type="match status" value="1"/>
</dbReference>
<evidence type="ECO:0000313" key="4">
    <source>
        <dbReference type="Proteomes" id="UP000024836"/>
    </source>
</evidence>
<sequence length="114" mass="12091">MSKTQFAVEMGMGTDLKGKDFTKAACRAVHDALHRNYLTVAQAFGFPPESMLVDIRVGVSEPDKVDLEAVKAEAPVGTVTAEAVQGGLQLEMRGQGPIIANAIVTVSFDVDQKG</sequence>
<dbReference type="NCBIfam" id="TIGR02058">
    <property type="entry name" value="lin0512_fam"/>
    <property type="match status" value="1"/>
</dbReference>
<dbReference type="PATRIC" id="fig|1461693.3.peg.2129"/>
<dbReference type="InterPro" id="IPR037103">
    <property type="entry name" value="Tubulin/FtsZ-like_C"/>
</dbReference>
<dbReference type="RefSeq" id="WP_035251256.1">
    <property type="nucleotide sequence ID" value="NZ_AQQY01000006.1"/>
</dbReference>
<proteinExistence type="predicted"/>
<keyword evidence="2" id="KW-0342">GTP-binding</keyword>
<organism evidence="3 4">
    <name type="scientific">Actibacterium atlanticum</name>
    <dbReference type="NCBI Taxonomy" id="1461693"/>
    <lineage>
        <taxon>Bacteria</taxon>
        <taxon>Pseudomonadati</taxon>
        <taxon>Pseudomonadota</taxon>
        <taxon>Alphaproteobacteria</taxon>
        <taxon>Rhodobacterales</taxon>
        <taxon>Roseobacteraceae</taxon>
        <taxon>Actibacterium</taxon>
    </lineage>
</organism>
<dbReference type="PANTHER" id="PTHR34784:SF1">
    <property type="entry name" value="50S RIBOSOMAL PROTEIN L34"/>
    <property type="match status" value="1"/>
</dbReference>
<name>A0A058ZKR7_9RHOB</name>
<dbReference type="GO" id="GO:0005525">
    <property type="term" value="F:GTP binding"/>
    <property type="evidence" value="ECO:0007669"/>
    <property type="project" value="UniProtKB-KW"/>
</dbReference>
<comment type="caution">
    <text evidence="3">The sequence shown here is derived from an EMBL/GenBank/DDBJ whole genome shotgun (WGS) entry which is preliminary data.</text>
</comment>
<dbReference type="PANTHER" id="PTHR34784">
    <property type="entry name" value="50S RIBOSOMAL PROTEIN L34"/>
    <property type="match status" value="1"/>
</dbReference>
<dbReference type="EMBL" id="AQQY01000006">
    <property type="protein sequence ID" value="KCV81772.1"/>
    <property type="molecule type" value="Genomic_DNA"/>
</dbReference>
<dbReference type="Proteomes" id="UP000024836">
    <property type="component" value="Unassembled WGS sequence"/>
</dbReference>
<protein>
    <submittedName>
        <fullName evidence="3">Uncharacterized protein</fullName>
    </submittedName>
</protein>
<evidence type="ECO:0000256" key="2">
    <source>
        <dbReference type="ARBA" id="ARBA00023134"/>
    </source>
</evidence>
<dbReference type="AlphaFoldDB" id="A0A058ZKR7"/>
<dbReference type="STRING" id="1461693.ATO10_10515"/>
<evidence type="ECO:0000256" key="1">
    <source>
        <dbReference type="ARBA" id="ARBA00022741"/>
    </source>
</evidence>
<dbReference type="InterPro" id="IPR011719">
    <property type="entry name" value="CHP02058"/>
</dbReference>
<reference evidence="3 4" key="1">
    <citation type="submission" date="2013-04" db="EMBL/GenBank/DDBJ databases">
        <title>Shimia sp. 22II-S11-Z10 Genome Sequencing.</title>
        <authorList>
            <person name="Lai Q."/>
            <person name="Li G."/>
            <person name="Shao Z."/>
        </authorList>
    </citation>
    <scope>NUCLEOTIDE SEQUENCE [LARGE SCALE GENOMIC DNA]</scope>
    <source>
        <strain evidence="4">22II-S11-Z10</strain>
    </source>
</reference>
<dbReference type="OrthoDB" id="7360766at2"/>
<keyword evidence="1" id="KW-0547">Nucleotide-binding</keyword>
<accession>A0A058ZKR7</accession>
<dbReference type="eggNOG" id="ENOG5032NV5">
    <property type="taxonomic scope" value="Bacteria"/>
</dbReference>
<keyword evidence="4" id="KW-1185">Reference proteome</keyword>
<gene>
    <name evidence="3" type="ORF">ATO10_10515</name>
</gene>
<dbReference type="Pfam" id="PF09585">
    <property type="entry name" value="Lin0512_fam"/>
    <property type="match status" value="1"/>
</dbReference>
<evidence type="ECO:0000313" key="3">
    <source>
        <dbReference type="EMBL" id="KCV81772.1"/>
    </source>
</evidence>